<dbReference type="AlphaFoldDB" id="A0AA48QYG8"/>
<dbReference type="Proteomes" id="UP001233271">
    <property type="component" value="Chromosome 6"/>
</dbReference>
<sequence length="152" mass="16703">MSLKRQRDESSPDPESPAAKLRRHRNELKAVLLWAGKRLPPSPTLLPLNPSPDSELSIPEIDMLSTTESSIPEIDTLSTTEPSIPEIDLLSTISLPEPPRLSPFPSEVLEIIIGYIPASDLPTVASVNSVFWAAAWSRVFEEALLLLSPDDQ</sequence>
<dbReference type="EMBL" id="AP028217">
    <property type="protein sequence ID" value="BEI94290.1"/>
    <property type="molecule type" value="Genomic_DNA"/>
</dbReference>
<evidence type="ECO:0008006" key="4">
    <source>
        <dbReference type="Google" id="ProtNLM"/>
    </source>
</evidence>
<dbReference type="SUPFAM" id="SSF81383">
    <property type="entry name" value="F-box domain"/>
    <property type="match status" value="1"/>
</dbReference>
<reference evidence="2" key="1">
    <citation type="journal article" date="2023" name="BMC Genomics">
        <title>Chromosome-level genome assemblies of Cutaneotrichosporon spp. (Trichosporonales, Basidiomycota) reveal imbalanced evolution between nucleotide sequences and chromosome synteny.</title>
        <authorList>
            <person name="Kobayashi Y."/>
            <person name="Kayamori A."/>
            <person name="Aoki K."/>
            <person name="Shiwa Y."/>
            <person name="Matsutani M."/>
            <person name="Fujita N."/>
            <person name="Sugita T."/>
            <person name="Iwasaki W."/>
            <person name="Tanaka N."/>
            <person name="Takashima M."/>
        </authorList>
    </citation>
    <scope>NUCLEOTIDE SEQUENCE</scope>
    <source>
        <strain evidence="2">HIS019</strain>
    </source>
</reference>
<proteinExistence type="predicted"/>
<name>A0AA48QYG8_9TREE</name>
<dbReference type="InterPro" id="IPR036047">
    <property type="entry name" value="F-box-like_dom_sf"/>
</dbReference>
<evidence type="ECO:0000313" key="3">
    <source>
        <dbReference type="Proteomes" id="UP001233271"/>
    </source>
</evidence>
<keyword evidence="3" id="KW-1185">Reference proteome</keyword>
<feature type="compositionally biased region" description="Basic and acidic residues" evidence="1">
    <location>
        <begin position="1"/>
        <end position="10"/>
    </location>
</feature>
<dbReference type="KEGG" id="ccac:CcaHIS019_0607490"/>
<accession>A0AA48QYG8</accession>
<protein>
    <recommendedName>
        <fullName evidence="4">F-box domain-containing protein</fullName>
    </recommendedName>
</protein>
<gene>
    <name evidence="2" type="ORF">CcaverHIS019_0607490</name>
</gene>
<evidence type="ECO:0000313" key="2">
    <source>
        <dbReference type="EMBL" id="BEI94290.1"/>
    </source>
</evidence>
<organism evidence="2 3">
    <name type="scientific">Cutaneotrichosporon cavernicola</name>
    <dbReference type="NCBI Taxonomy" id="279322"/>
    <lineage>
        <taxon>Eukaryota</taxon>
        <taxon>Fungi</taxon>
        <taxon>Dikarya</taxon>
        <taxon>Basidiomycota</taxon>
        <taxon>Agaricomycotina</taxon>
        <taxon>Tremellomycetes</taxon>
        <taxon>Trichosporonales</taxon>
        <taxon>Trichosporonaceae</taxon>
        <taxon>Cutaneotrichosporon</taxon>
    </lineage>
</organism>
<feature type="region of interest" description="Disordered" evidence="1">
    <location>
        <begin position="1"/>
        <end position="23"/>
    </location>
</feature>
<evidence type="ECO:0000256" key="1">
    <source>
        <dbReference type="SAM" id="MobiDB-lite"/>
    </source>
</evidence>
<dbReference type="RefSeq" id="XP_060459555.1">
    <property type="nucleotide sequence ID" value="XM_060603242.1"/>
</dbReference>
<dbReference type="GeneID" id="85498160"/>